<dbReference type="HOGENOM" id="CLU_201831_0_0_11"/>
<reference evidence="1 2" key="1">
    <citation type="journal article" date="2013" name="Genome Announc.">
        <title>Whole-Genome Sequences of Four Clinical Isolates of Mycobacterium tuberculosis from Tamil Nadu, South India.</title>
        <authorList>
            <person name="Narayanan S."/>
            <person name="Deshpande U."/>
        </authorList>
    </citation>
    <scope>NUCLEOTIDE SEQUENCE [LARGE SCALE GENOMIC DNA]</scope>
    <source>
        <strain evidence="1 2">Haarlem/NITR202</strain>
    </source>
</reference>
<evidence type="ECO:0000313" key="1">
    <source>
        <dbReference type="EMBL" id="AGL23403.1"/>
    </source>
</evidence>
<dbReference type="EMBL" id="CP004886">
    <property type="protein sequence ID" value="AGL23403.1"/>
    <property type="molecule type" value="Genomic_DNA"/>
</dbReference>
<dbReference type="AlphaFoldDB" id="R4M2N1"/>
<dbReference type="KEGG" id="mtuh:I917_12510"/>
<name>R4M2N1_MYCTX</name>
<gene>
    <name evidence="1" type="ORF">I917_12510</name>
</gene>
<sequence>MGLVGHRRQRFLRALICRRWAGIAATAVSGLVGVSRQIGIDEFVIELPAKTT</sequence>
<dbReference type="Proteomes" id="UP000013563">
    <property type="component" value="Chromosome"/>
</dbReference>
<proteinExistence type="predicted"/>
<evidence type="ECO:0000313" key="2">
    <source>
        <dbReference type="Proteomes" id="UP000013563"/>
    </source>
</evidence>
<protein>
    <submittedName>
        <fullName evidence="1">Uncharacterized protein</fullName>
    </submittedName>
</protein>
<organism evidence="1 2">
    <name type="scientific">Mycobacterium tuberculosis str. Haarlem/NITR202</name>
    <dbReference type="NCBI Taxonomy" id="1304279"/>
    <lineage>
        <taxon>Bacteria</taxon>
        <taxon>Bacillati</taxon>
        <taxon>Actinomycetota</taxon>
        <taxon>Actinomycetes</taxon>
        <taxon>Mycobacteriales</taxon>
        <taxon>Mycobacteriaceae</taxon>
        <taxon>Mycobacterium</taxon>
        <taxon>Mycobacterium tuberculosis complex</taxon>
    </lineage>
</organism>
<dbReference type="PATRIC" id="fig|1304279.3.peg.1666"/>
<dbReference type="BioCyc" id="MTUB1304279:G13AB-1655-MONOMER"/>
<accession>R4M2N1</accession>